<feature type="domain" description="N-acetyltransferase" evidence="4">
    <location>
        <begin position="258"/>
        <end position="405"/>
    </location>
</feature>
<reference evidence="5 6" key="3">
    <citation type="journal article" date="2016" name="Sci. Rep.">
        <title>Genome-wide diversity and gene expression profiling of Babesia microti isolates identify polymorphic genes that mediate host-pathogen interactions.</title>
        <authorList>
            <person name="Silva J.C."/>
            <person name="Cornillot E."/>
            <person name="McCracken C."/>
            <person name="Usmani-Brown S."/>
            <person name="Dwivedi A."/>
            <person name="Ifeonu O.O."/>
            <person name="Crabtree J."/>
            <person name="Gotia H.T."/>
            <person name="Virji A.Z."/>
            <person name="Reynes C."/>
            <person name="Colinge J."/>
            <person name="Kumar V."/>
            <person name="Lawres L."/>
            <person name="Pazzi J.E."/>
            <person name="Pablo J.V."/>
            <person name="Hung C."/>
            <person name="Brancato J."/>
            <person name="Kumari P."/>
            <person name="Orvis J."/>
            <person name="Tretina K."/>
            <person name="Chibucos M."/>
            <person name="Ott S."/>
            <person name="Sadzewicz L."/>
            <person name="Sengamalay N."/>
            <person name="Shetty A.C."/>
            <person name="Su Q."/>
            <person name="Tallon L."/>
            <person name="Fraser C.M."/>
            <person name="Frutos R."/>
            <person name="Molina D.M."/>
            <person name="Krause P.J."/>
            <person name="Ben Mamoun C."/>
        </authorList>
    </citation>
    <scope>NUCLEOTIDE SEQUENCE [LARGE SCALE GENOMIC DNA]</scope>
    <source>
        <strain evidence="5 6">RI</strain>
    </source>
</reference>
<evidence type="ECO:0000313" key="5">
    <source>
        <dbReference type="EMBL" id="CCF75401.1"/>
    </source>
</evidence>
<keyword evidence="3" id="KW-0472">Membrane</keyword>
<feature type="region of interest" description="Disordered" evidence="2">
    <location>
        <begin position="269"/>
        <end position="292"/>
    </location>
</feature>
<accession>I7IS78</accession>
<feature type="transmembrane region" description="Helical" evidence="3">
    <location>
        <begin position="187"/>
        <end position="207"/>
    </location>
</feature>
<dbReference type="SUPFAM" id="SSF55729">
    <property type="entry name" value="Acyl-CoA N-acyltransferases (Nat)"/>
    <property type="match status" value="1"/>
</dbReference>
<dbReference type="CDD" id="cd04301">
    <property type="entry name" value="NAT_SF"/>
    <property type="match status" value="1"/>
</dbReference>
<evidence type="ECO:0000256" key="2">
    <source>
        <dbReference type="SAM" id="MobiDB-lite"/>
    </source>
</evidence>
<dbReference type="InterPro" id="IPR000182">
    <property type="entry name" value="GNAT_dom"/>
</dbReference>
<evidence type="ECO:0000313" key="6">
    <source>
        <dbReference type="Proteomes" id="UP000002899"/>
    </source>
</evidence>
<evidence type="ECO:0000256" key="1">
    <source>
        <dbReference type="ARBA" id="ARBA00022679"/>
    </source>
</evidence>
<evidence type="ECO:0000259" key="4">
    <source>
        <dbReference type="PROSITE" id="PS51186"/>
    </source>
</evidence>
<keyword evidence="3" id="KW-0812">Transmembrane</keyword>
<protein>
    <recommendedName>
        <fullName evidence="4">N-acetyltransferase domain-containing protein</fullName>
    </recommendedName>
</protein>
<keyword evidence="1" id="KW-0808">Transferase</keyword>
<gene>
    <name evidence="5" type="ORF">BmR1_04g06015</name>
</gene>
<dbReference type="RefSeq" id="XP_012649809.1">
    <property type="nucleotide sequence ID" value="XM_012794355.1"/>
</dbReference>
<dbReference type="GeneID" id="24425848"/>
<organism evidence="5 6">
    <name type="scientific">Babesia microti (strain RI)</name>
    <dbReference type="NCBI Taxonomy" id="1133968"/>
    <lineage>
        <taxon>Eukaryota</taxon>
        <taxon>Sar</taxon>
        <taxon>Alveolata</taxon>
        <taxon>Apicomplexa</taxon>
        <taxon>Aconoidasida</taxon>
        <taxon>Piroplasmida</taxon>
        <taxon>Babesiidae</taxon>
        <taxon>Babesia</taxon>
    </lineage>
</organism>
<dbReference type="GO" id="GO:0008080">
    <property type="term" value="F:N-acetyltransferase activity"/>
    <property type="evidence" value="ECO:0007669"/>
    <property type="project" value="InterPro"/>
</dbReference>
<dbReference type="InterPro" id="IPR016181">
    <property type="entry name" value="Acyl_CoA_acyltransferase"/>
</dbReference>
<feature type="transmembrane region" description="Helical" evidence="3">
    <location>
        <begin position="213"/>
        <end position="230"/>
    </location>
</feature>
<keyword evidence="3" id="KW-1133">Transmembrane helix</keyword>
<dbReference type="Pfam" id="PF00583">
    <property type="entry name" value="Acetyltransf_1"/>
    <property type="match status" value="1"/>
</dbReference>
<proteinExistence type="predicted"/>
<dbReference type="PANTHER" id="PTHR13947:SF37">
    <property type="entry name" value="LD18367P"/>
    <property type="match status" value="1"/>
</dbReference>
<sequence>METFDGSKDDKVTLDSPPLDITASSFKNIHCTNSQINVASLADSLATGSELSQNILSLGLTKNISSPDLTDTQFLPIQRKVSDEMCPDNCMSFNYSAISTYGQTRIGRLTENVRGPNPRMVGDILRRAADSTRVTDKDKLLKDLKKRKSSRNPQNQLIIREIRPEDQENVCHLLYDNFRSLTGQAMLYWIIQHAYDLCIIIAINFILMSPKRVGVFTFLFILYLFCRARFEIEKHIRYNCPDLKNIYNSYKLNDKCNFWITELPSEEKKEGVDDSSGLSRSASPSGIDSGDESHIHSMIKNDINCEESNVLGCVGIAPYRGSNEVAQMVRLVVKRGCRRMRVGSRLLMQVEMYAREVGYKEIRIYTNNLNTEYMQFVKQNGYELFQIVRRGLMRGDLLIWSKFVDTESANTFCSKPDFASATFLAE</sequence>
<dbReference type="OrthoDB" id="41532at2759"/>
<feature type="compositionally biased region" description="Low complexity" evidence="2">
    <location>
        <begin position="275"/>
        <end position="285"/>
    </location>
</feature>
<reference evidence="5 6" key="2">
    <citation type="journal article" date="2013" name="PLoS ONE">
        <title>Whole genome mapping and re-organization of the nuclear and mitochondrial genomes of Babesia microti isolates.</title>
        <authorList>
            <person name="Cornillot E."/>
            <person name="Dassouli A."/>
            <person name="Garg A."/>
            <person name="Pachikara N."/>
            <person name="Randazzo S."/>
            <person name="Depoix D."/>
            <person name="Carcy B."/>
            <person name="Delbecq S."/>
            <person name="Frutos R."/>
            <person name="Silva J.C."/>
            <person name="Sutton R."/>
            <person name="Krause P.J."/>
            <person name="Mamoun C.B."/>
        </authorList>
    </citation>
    <scope>NUCLEOTIDE SEQUENCE [LARGE SCALE GENOMIC DNA]</scope>
    <source>
        <strain evidence="5 6">RI</strain>
    </source>
</reference>
<dbReference type="EMBL" id="LN871599">
    <property type="protein sequence ID" value="CCF75401.1"/>
    <property type="molecule type" value="Genomic_DNA"/>
</dbReference>
<dbReference type="AlphaFoldDB" id="I7IS78"/>
<name>I7IS78_BABMR</name>
<dbReference type="InterPro" id="IPR050769">
    <property type="entry name" value="NAT_camello-type"/>
</dbReference>
<reference evidence="5 6" key="1">
    <citation type="journal article" date="2012" name="Nucleic Acids Res.">
        <title>Sequencing of the smallest Apicomplexan genome from the human pathogen Babesia microti.</title>
        <authorList>
            <person name="Cornillot E."/>
            <person name="Hadj-Kaddour K."/>
            <person name="Dassouli A."/>
            <person name="Noel B."/>
            <person name="Ranwez V."/>
            <person name="Vacherie B."/>
            <person name="Augagneur Y."/>
            <person name="Bres V."/>
            <person name="Duclos A."/>
            <person name="Randazzo S."/>
            <person name="Carcy B."/>
            <person name="Debierre-Grockiego F."/>
            <person name="Delbecq S."/>
            <person name="Moubri-Menage K."/>
            <person name="Shams-Eldin H."/>
            <person name="Usmani-Brown S."/>
            <person name="Bringaud F."/>
            <person name="Wincker P."/>
            <person name="Vivares C.P."/>
            <person name="Schwarz R.T."/>
            <person name="Schetters T.P."/>
            <person name="Krause P.J."/>
            <person name="Gorenflot A."/>
            <person name="Berry V."/>
            <person name="Barbe V."/>
            <person name="Ben Mamoun C."/>
        </authorList>
    </citation>
    <scope>NUCLEOTIDE SEQUENCE [LARGE SCALE GENOMIC DNA]</scope>
    <source>
        <strain evidence="5 6">RI</strain>
    </source>
</reference>
<dbReference type="PROSITE" id="PS51186">
    <property type="entry name" value="GNAT"/>
    <property type="match status" value="1"/>
</dbReference>
<evidence type="ECO:0000256" key="3">
    <source>
        <dbReference type="SAM" id="Phobius"/>
    </source>
</evidence>
<dbReference type="PANTHER" id="PTHR13947">
    <property type="entry name" value="GNAT FAMILY N-ACETYLTRANSFERASE"/>
    <property type="match status" value="1"/>
</dbReference>
<dbReference type="Gene3D" id="3.40.630.30">
    <property type="match status" value="1"/>
</dbReference>
<keyword evidence="6" id="KW-1185">Reference proteome</keyword>
<dbReference type="KEGG" id="bmic:BmR1_04g06015"/>
<dbReference type="VEuPathDB" id="PiroplasmaDB:BmR1_04g06015"/>
<dbReference type="Proteomes" id="UP000002899">
    <property type="component" value="Chromosome IV"/>
</dbReference>